<evidence type="ECO:0000256" key="10">
    <source>
        <dbReference type="ARBA" id="ARBA00022963"/>
    </source>
</evidence>
<comment type="cofactor">
    <cofactor evidence="13">
        <name>Ca(2+)</name>
        <dbReference type="ChEBI" id="CHEBI:29108"/>
    </cofactor>
    <text evidence="13">Binds 1 Ca(2+) ion per subunit.</text>
</comment>
<evidence type="ECO:0000256" key="15">
    <source>
        <dbReference type="SAM" id="SignalP"/>
    </source>
</evidence>
<dbReference type="InterPro" id="IPR033113">
    <property type="entry name" value="PLA2_histidine"/>
</dbReference>
<keyword evidence="12 14" id="KW-1015">Disulfide bond</keyword>
<dbReference type="PROSITE" id="PS00118">
    <property type="entry name" value="PA2_HIS"/>
    <property type="match status" value="1"/>
</dbReference>
<dbReference type="GO" id="GO:0008289">
    <property type="term" value="F:lipid binding"/>
    <property type="evidence" value="ECO:0007669"/>
    <property type="project" value="TreeGrafter"/>
</dbReference>
<dbReference type="GO" id="GO:0012505">
    <property type="term" value="C:endomembrane system"/>
    <property type="evidence" value="ECO:0007669"/>
    <property type="project" value="UniProtKB-ARBA"/>
</dbReference>
<evidence type="ECO:0000313" key="17">
    <source>
        <dbReference type="Proteomes" id="UP000077755"/>
    </source>
</evidence>
<dbReference type="PANTHER" id="PTHR11716:SF99">
    <property type="entry name" value="PHOSPHOLIPASE A2-DELTA-RELATED"/>
    <property type="match status" value="1"/>
</dbReference>
<dbReference type="GO" id="GO:0016042">
    <property type="term" value="P:lipid catabolic process"/>
    <property type="evidence" value="ECO:0007669"/>
    <property type="project" value="UniProtKB-KW"/>
</dbReference>
<keyword evidence="9 13" id="KW-0106">Calcium</keyword>
<feature type="binding site" evidence="13">
    <location>
        <position position="55"/>
    </location>
    <ligand>
        <name>Ca(2+)</name>
        <dbReference type="ChEBI" id="CHEBI:29108"/>
    </ligand>
</feature>
<keyword evidence="10" id="KW-0442">Lipid degradation</keyword>
<dbReference type="Gene3D" id="1.20.90.10">
    <property type="entry name" value="Phospholipase A2 domain"/>
    <property type="match status" value="1"/>
</dbReference>
<evidence type="ECO:0000256" key="5">
    <source>
        <dbReference type="ARBA" id="ARBA00022525"/>
    </source>
</evidence>
<keyword evidence="17" id="KW-1185">Reference proteome</keyword>
<feature type="binding site" evidence="13">
    <location>
        <position position="59"/>
    </location>
    <ligand>
        <name>Ca(2+)</name>
        <dbReference type="ChEBI" id="CHEBI:29108"/>
    </ligand>
</feature>
<dbReference type="EMBL" id="CP093346">
    <property type="protein sequence ID" value="WOG97506.1"/>
    <property type="molecule type" value="Genomic_DNA"/>
</dbReference>
<evidence type="ECO:0000256" key="3">
    <source>
        <dbReference type="ARBA" id="ARBA00007056"/>
    </source>
</evidence>
<evidence type="ECO:0000313" key="16">
    <source>
        <dbReference type="EMBL" id="WOG97506.1"/>
    </source>
</evidence>
<keyword evidence="5" id="KW-0964">Secreted</keyword>
<keyword evidence="6 13" id="KW-0479">Metal-binding</keyword>
<comment type="subcellular location">
    <subcellularLocation>
        <location evidence="2">Secreted</location>
    </subcellularLocation>
</comment>
<dbReference type="InterPro" id="IPR001211">
    <property type="entry name" value="PLA2"/>
</dbReference>
<proteinExistence type="inferred from homology"/>
<dbReference type="AlphaFoldDB" id="A0AAF0WYZ5"/>
<feature type="signal peptide" evidence="15">
    <location>
        <begin position="1"/>
        <end position="30"/>
    </location>
</feature>
<dbReference type="GO" id="GO:0050482">
    <property type="term" value="P:arachidonate secretion"/>
    <property type="evidence" value="ECO:0007669"/>
    <property type="project" value="InterPro"/>
</dbReference>
<keyword evidence="11" id="KW-0443">Lipid metabolism</keyword>
<organism evidence="16 17">
    <name type="scientific">Daucus carota subsp. sativus</name>
    <name type="common">Carrot</name>
    <dbReference type="NCBI Taxonomy" id="79200"/>
    <lineage>
        <taxon>Eukaryota</taxon>
        <taxon>Viridiplantae</taxon>
        <taxon>Streptophyta</taxon>
        <taxon>Embryophyta</taxon>
        <taxon>Tracheophyta</taxon>
        <taxon>Spermatophyta</taxon>
        <taxon>Magnoliopsida</taxon>
        <taxon>eudicotyledons</taxon>
        <taxon>Gunneridae</taxon>
        <taxon>Pentapetalae</taxon>
        <taxon>asterids</taxon>
        <taxon>campanulids</taxon>
        <taxon>Apiales</taxon>
        <taxon>Apiaceae</taxon>
        <taxon>Apioideae</taxon>
        <taxon>Scandiceae</taxon>
        <taxon>Daucinae</taxon>
        <taxon>Daucus</taxon>
        <taxon>Daucus sect. Daucus</taxon>
    </lineage>
</organism>
<dbReference type="GO" id="GO:0006644">
    <property type="term" value="P:phospholipid metabolic process"/>
    <property type="evidence" value="ECO:0007669"/>
    <property type="project" value="InterPro"/>
</dbReference>
<feature type="disulfide bond" evidence="14">
    <location>
        <begin position="56"/>
        <end position="76"/>
    </location>
</feature>
<comment type="similarity">
    <text evidence="3">Belongs to the phospholipase A2 family.</text>
</comment>
<evidence type="ECO:0000256" key="14">
    <source>
        <dbReference type="PIRSR" id="PIRSR601211-3"/>
    </source>
</evidence>
<protein>
    <recommendedName>
        <fullName evidence="4">phospholipase A2</fullName>
        <ecNumber evidence="4">3.1.1.4</ecNumber>
    </recommendedName>
</protein>
<keyword evidence="8" id="KW-0378">Hydrolase</keyword>
<dbReference type="GO" id="GO:0009555">
    <property type="term" value="P:pollen development"/>
    <property type="evidence" value="ECO:0007669"/>
    <property type="project" value="TreeGrafter"/>
</dbReference>
<feature type="chain" id="PRO_5042063213" description="phospholipase A2" evidence="15">
    <location>
        <begin position="31"/>
        <end position="145"/>
    </location>
</feature>
<comment type="catalytic activity">
    <reaction evidence="1">
        <text>a 1,2-diacyl-sn-glycero-3-phosphocholine + H2O = a 1-acyl-sn-glycero-3-phosphocholine + a fatty acid + H(+)</text>
        <dbReference type="Rhea" id="RHEA:15801"/>
        <dbReference type="ChEBI" id="CHEBI:15377"/>
        <dbReference type="ChEBI" id="CHEBI:15378"/>
        <dbReference type="ChEBI" id="CHEBI:28868"/>
        <dbReference type="ChEBI" id="CHEBI:57643"/>
        <dbReference type="ChEBI" id="CHEBI:58168"/>
        <dbReference type="EC" id="3.1.1.4"/>
    </reaction>
</comment>
<evidence type="ECO:0000256" key="11">
    <source>
        <dbReference type="ARBA" id="ARBA00023098"/>
    </source>
</evidence>
<name>A0AAF0WYZ5_DAUCS</name>
<dbReference type="EC" id="3.1.1.4" evidence="4"/>
<dbReference type="InterPro" id="IPR036444">
    <property type="entry name" value="PLipase_A2_dom_sf"/>
</dbReference>
<reference evidence="16" key="1">
    <citation type="journal article" date="2016" name="Nat. Genet.">
        <title>A high-quality carrot genome assembly provides new insights into carotenoid accumulation and asterid genome evolution.</title>
        <authorList>
            <person name="Iorizzo M."/>
            <person name="Ellison S."/>
            <person name="Senalik D."/>
            <person name="Zeng P."/>
            <person name="Satapoomin P."/>
            <person name="Huang J."/>
            <person name="Bowman M."/>
            <person name="Iovene M."/>
            <person name="Sanseverino W."/>
            <person name="Cavagnaro P."/>
            <person name="Yildiz M."/>
            <person name="Macko-Podgorni A."/>
            <person name="Moranska E."/>
            <person name="Grzebelus E."/>
            <person name="Grzebelus D."/>
            <person name="Ashrafi H."/>
            <person name="Zheng Z."/>
            <person name="Cheng S."/>
            <person name="Spooner D."/>
            <person name="Van Deynze A."/>
            <person name="Simon P."/>
        </authorList>
    </citation>
    <scope>NUCLEOTIDE SEQUENCE</scope>
    <source>
        <tissue evidence="16">Leaf</tissue>
    </source>
</reference>
<feature type="binding site" evidence="13">
    <location>
        <position position="57"/>
    </location>
    <ligand>
        <name>Ca(2+)</name>
        <dbReference type="ChEBI" id="CHEBI:29108"/>
    </ligand>
</feature>
<evidence type="ECO:0000256" key="2">
    <source>
        <dbReference type="ARBA" id="ARBA00004613"/>
    </source>
</evidence>
<reference evidence="16" key="2">
    <citation type="submission" date="2022-03" db="EMBL/GenBank/DDBJ databases">
        <title>Draft title - Genomic analysis of global carrot germplasm unveils the trajectory of domestication and the origin of high carotenoid orange carrot.</title>
        <authorList>
            <person name="Iorizzo M."/>
            <person name="Ellison S."/>
            <person name="Senalik D."/>
            <person name="Macko-Podgorni A."/>
            <person name="Grzebelus D."/>
            <person name="Bostan H."/>
            <person name="Rolling W."/>
            <person name="Curaba J."/>
            <person name="Simon P."/>
        </authorList>
    </citation>
    <scope>NUCLEOTIDE SEQUENCE</scope>
    <source>
        <tissue evidence="16">Leaf</tissue>
    </source>
</reference>
<dbReference type="GO" id="GO:0005509">
    <property type="term" value="F:calcium ion binding"/>
    <property type="evidence" value="ECO:0007669"/>
    <property type="project" value="InterPro"/>
</dbReference>
<evidence type="ECO:0000256" key="8">
    <source>
        <dbReference type="ARBA" id="ARBA00022801"/>
    </source>
</evidence>
<evidence type="ECO:0000256" key="6">
    <source>
        <dbReference type="ARBA" id="ARBA00022723"/>
    </source>
</evidence>
<dbReference type="GO" id="GO:0005576">
    <property type="term" value="C:extracellular region"/>
    <property type="evidence" value="ECO:0007669"/>
    <property type="project" value="UniProtKB-SubCell"/>
</dbReference>
<accession>A0AAF0WYZ5</accession>
<dbReference type="Proteomes" id="UP000077755">
    <property type="component" value="Chromosome 4"/>
</dbReference>
<dbReference type="GO" id="GO:0004623">
    <property type="term" value="F:phospholipase A2 activity"/>
    <property type="evidence" value="ECO:0007669"/>
    <property type="project" value="UniProtKB-EC"/>
</dbReference>
<dbReference type="GO" id="GO:0009846">
    <property type="term" value="P:pollen germination"/>
    <property type="evidence" value="ECO:0007669"/>
    <property type="project" value="TreeGrafter"/>
</dbReference>
<evidence type="ECO:0000256" key="7">
    <source>
        <dbReference type="ARBA" id="ARBA00022729"/>
    </source>
</evidence>
<feature type="binding site" evidence="13">
    <location>
        <position position="80"/>
    </location>
    <ligand>
        <name>Ca(2+)</name>
        <dbReference type="ChEBI" id="CHEBI:29108"/>
    </ligand>
</feature>
<evidence type="ECO:0000256" key="1">
    <source>
        <dbReference type="ARBA" id="ARBA00001604"/>
    </source>
</evidence>
<gene>
    <name evidence="16" type="ORF">DCAR_0416846</name>
</gene>
<sequence>MLSRNFPARSSVVFIPTILIFSILFQIGESNDNSQVTCSTTCVAQNSIGIRYGKYCGVGWSGCPGEKPCDDLDACCKVHDDCVGQKGMNNVECHQNFRHCIKKVQKSEKRGFSEVCPVDVVVPTMDQGMEIAIMFSEFGNSKLEL</sequence>
<dbReference type="FunFam" id="1.20.90.10:FF:000005">
    <property type="entry name" value="Secretory phospholipase A2"/>
    <property type="match status" value="1"/>
</dbReference>
<evidence type="ECO:0000256" key="9">
    <source>
        <dbReference type="ARBA" id="ARBA00022837"/>
    </source>
</evidence>
<dbReference type="PANTHER" id="PTHR11716">
    <property type="entry name" value="PHOSPHOLIPASE A2 FAMILY MEMBER"/>
    <property type="match status" value="1"/>
</dbReference>
<dbReference type="SUPFAM" id="SSF48619">
    <property type="entry name" value="Phospholipase A2, PLA2"/>
    <property type="match status" value="1"/>
</dbReference>
<evidence type="ECO:0000256" key="4">
    <source>
        <dbReference type="ARBA" id="ARBA00013278"/>
    </source>
</evidence>
<keyword evidence="7 15" id="KW-0732">Signal</keyword>
<dbReference type="GO" id="GO:0009860">
    <property type="term" value="P:pollen tube growth"/>
    <property type="evidence" value="ECO:0007669"/>
    <property type="project" value="TreeGrafter"/>
</dbReference>
<evidence type="ECO:0000256" key="12">
    <source>
        <dbReference type="ARBA" id="ARBA00023157"/>
    </source>
</evidence>
<evidence type="ECO:0000256" key="13">
    <source>
        <dbReference type="PIRSR" id="PIRSR601211-2"/>
    </source>
</evidence>